<evidence type="ECO:0000313" key="3">
    <source>
        <dbReference type="Proteomes" id="UP001499909"/>
    </source>
</evidence>
<reference evidence="3" key="1">
    <citation type="journal article" date="2019" name="Int. J. Syst. Evol. Microbiol.">
        <title>The Global Catalogue of Microorganisms (GCM) 10K type strain sequencing project: providing services to taxonomists for standard genome sequencing and annotation.</title>
        <authorList>
            <consortium name="The Broad Institute Genomics Platform"/>
            <consortium name="The Broad Institute Genome Sequencing Center for Infectious Disease"/>
            <person name="Wu L."/>
            <person name="Ma J."/>
        </authorList>
    </citation>
    <scope>NUCLEOTIDE SEQUENCE [LARGE SCALE GENOMIC DNA]</scope>
    <source>
        <strain evidence="3">JCM 17214</strain>
    </source>
</reference>
<feature type="transmembrane region" description="Helical" evidence="1">
    <location>
        <begin position="279"/>
        <end position="305"/>
    </location>
</feature>
<dbReference type="InterPro" id="IPR025291">
    <property type="entry name" value="DUF4153"/>
</dbReference>
<evidence type="ECO:0000313" key="2">
    <source>
        <dbReference type="EMBL" id="GAA3954386.1"/>
    </source>
</evidence>
<feature type="transmembrane region" description="Helical" evidence="1">
    <location>
        <begin position="215"/>
        <end position="238"/>
    </location>
</feature>
<comment type="caution">
    <text evidence="2">The sequence shown here is derived from an EMBL/GenBank/DDBJ whole genome shotgun (WGS) entry which is preliminary data.</text>
</comment>
<protein>
    <recommendedName>
        <fullName evidence="4">DUF4173 domain-containing protein</fullName>
    </recommendedName>
</protein>
<accession>A0ABP7NUK5</accession>
<sequence length="551" mass="61612">MTTSPSAAAAAWPAAGATAAPPVPLTALQKLLLPVGAILFDGLFWQERAALNMLLYTLFVVGAVLGGLPRTSPVWRSGYFRLTLLGTLLSALLVAVHGSGAAQLSCVASLAIWLGYVNQAHLKLVGHALLTGLANLLPAVRRLTQLLRLPQNLGSRVSRTWYYGRLLGLPLLALLVFHLLFVVANPRYSALTDRALTMLGDALERLFVRLSVPHLLFFGLGLLLTAGAILIMPVHFFADHESRFGEFVRRRRDQVASFAVRRPDFRVRRFRVLDLRKEYLMAMSLIGLVNVLLLVVNAIDISWIWFGFVPTPGFDLTQFVHEGTYVLILSILVAMGIVLWFFRRNLNFYQPGLPLLRRAATVWVLQNAVLAVSVGLRNYYYIQHTGLAYKRIGVYGFLLLTFFGLATVLLKIWRRRSAYALFRLNGLAAYAVLLLLAAGNWEIWIVRYNLQPRFRQVDYGFLLAMPDRVLPELAAREATLTGRALNREAGSNTWVPLPEPAARQMLHARIRGSRARQARRHWPSYTWADYQAARYFDAHPVTAAGHAAAVR</sequence>
<dbReference type="RefSeq" id="WP_345117792.1">
    <property type="nucleotide sequence ID" value="NZ_BAABDH010000113.1"/>
</dbReference>
<feature type="transmembrane region" description="Helical" evidence="1">
    <location>
        <begin position="120"/>
        <end position="140"/>
    </location>
</feature>
<keyword evidence="1" id="KW-1133">Transmembrane helix</keyword>
<organism evidence="2 3">
    <name type="scientific">Hymenobacter algoricola</name>
    <dbReference type="NCBI Taxonomy" id="486267"/>
    <lineage>
        <taxon>Bacteria</taxon>
        <taxon>Pseudomonadati</taxon>
        <taxon>Bacteroidota</taxon>
        <taxon>Cytophagia</taxon>
        <taxon>Cytophagales</taxon>
        <taxon>Hymenobacteraceae</taxon>
        <taxon>Hymenobacter</taxon>
    </lineage>
</organism>
<feature type="transmembrane region" description="Helical" evidence="1">
    <location>
        <begin position="362"/>
        <end position="380"/>
    </location>
</feature>
<keyword evidence="3" id="KW-1185">Reference proteome</keyword>
<keyword evidence="1" id="KW-0472">Membrane</keyword>
<evidence type="ECO:0008006" key="4">
    <source>
        <dbReference type="Google" id="ProtNLM"/>
    </source>
</evidence>
<evidence type="ECO:0000256" key="1">
    <source>
        <dbReference type="SAM" id="Phobius"/>
    </source>
</evidence>
<dbReference type="EMBL" id="BAABDH010000113">
    <property type="protein sequence ID" value="GAA3954386.1"/>
    <property type="molecule type" value="Genomic_DNA"/>
</dbReference>
<feature type="transmembrane region" description="Helical" evidence="1">
    <location>
        <begin position="161"/>
        <end position="184"/>
    </location>
</feature>
<feature type="transmembrane region" description="Helical" evidence="1">
    <location>
        <begin position="325"/>
        <end position="342"/>
    </location>
</feature>
<feature type="transmembrane region" description="Helical" evidence="1">
    <location>
        <begin position="88"/>
        <end position="114"/>
    </location>
</feature>
<feature type="transmembrane region" description="Helical" evidence="1">
    <location>
        <begin position="392"/>
        <end position="412"/>
    </location>
</feature>
<dbReference type="Pfam" id="PF13687">
    <property type="entry name" value="DUF4153"/>
    <property type="match status" value="1"/>
</dbReference>
<dbReference type="Proteomes" id="UP001499909">
    <property type="component" value="Unassembled WGS sequence"/>
</dbReference>
<proteinExistence type="predicted"/>
<gene>
    <name evidence="2" type="ORF">GCM10022406_39980</name>
</gene>
<name>A0ABP7NUK5_9BACT</name>
<keyword evidence="1" id="KW-0812">Transmembrane</keyword>
<feature type="transmembrane region" description="Helical" evidence="1">
    <location>
        <begin position="49"/>
        <end position="68"/>
    </location>
</feature>
<feature type="transmembrane region" description="Helical" evidence="1">
    <location>
        <begin position="424"/>
        <end position="446"/>
    </location>
</feature>